<comment type="similarity">
    <text evidence="1">Belongs to the 1-acyl-sn-glycerol-3-phosphate acyltransferase family.</text>
</comment>
<keyword evidence="5" id="KW-1133">Transmembrane helix</keyword>
<evidence type="ECO:0000313" key="8">
    <source>
        <dbReference type="Proteomes" id="UP000256328"/>
    </source>
</evidence>
<evidence type="ECO:0000256" key="1">
    <source>
        <dbReference type="ARBA" id="ARBA00008655"/>
    </source>
</evidence>
<protein>
    <recommendedName>
        <fullName evidence="6">Phospholipid/glycerol acyltransferase domain-containing protein</fullName>
    </recommendedName>
</protein>
<organism evidence="7 8">
    <name type="scientific">Coleophoma crateriformis</name>
    <dbReference type="NCBI Taxonomy" id="565419"/>
    <lineage>
        <taxon>Eukaryota</taxon>
        <taxon>Fungi</taxon>
        <taxon>Dikarya</taxon>
        <taxon>Ascomycota</taxon>
        <taxon>Pezizomycotina</taxon>
        <taxon>Leotiomycetes</taxon>
        <taxon>Helotiales</taxon>
        <taxon>Dermateaceae</taxon>
        <taxon>Coleophoma</taxon>
    </lineage>
</organism>
<evidence type="ECO:0000256" key="3">
    <source>
        <dbReference type="ARBA" id="ARBA00023315"/>
    </source>
</evidence>
<dbReference type="Pfam" id="PF01553">
    <property type="entry name" value="Acyltransferase"/>
    <property type="match status" value="1"/>
</dbReference>
<dbReference type="SUPFAM" id="SSF69593">
    <property type="entry name" value="Glycerol-3-phosphate (1)-acyltransferase"/>
    <property type="match status" value="1"/>
</dbReference>
<feature type="transmembrane region" description="Helical" evidence="5">
    <location>
        <begin position="395"/>
        <end position="416"/>
    </location>
</feature>
<comment type="caution">
    <text evidence="7">The sequence shown here is derived from an EMBL/GenBank/DDBJ whole genome shotgun (WGS) entry which is preliminary data.</text>
</comment>
<dbReference type="InterPro" id="IPR002123">
    <property type="entry name" value="Plipid/glycerol_acylTrfase"/>
</dbReference>
<evidence type="ECO:0000313" key="7">
    <source>
        <dbReference type="EMBL" id="RDW78461.1"/>
    </source>
</evidence>
<feature type="region of interest" description="Disordered" evidence="4">
    <location>
        <begin position="1"/>
        <end position="31"/>
    </location>
</feature>
<dbReference type="GO" id="GO:0016746">
    <property type="term" value="F:acyltransferase activity"/>
    <property type="evidence" value="ECO:0007669"/>
    <property type="project" value="UniProtKB-KW"/>
</dbReference>
<dbReference type="Proteomes" id="UP000256328">
    <property type="component" value="Unassembled WGS sequence"/>
</dbReference>
<feature type="transmembrane region" description="Helical" evidence="5">
    <location>
        <begin position="168"/>
        <end position="187"/>
    </location>
</feature>
<feature type="compositionally biased region" description="Basic residues" evidence="4">
    <location>
        <begin position="1"/>
        <end position="10"/>
    </location>
</feature>
<name>A0A3D8RXC5_9HELO</name>
<dbReference type="PANTHER" id="PTHR10983:SF16">
    <property type="entry name" value="LYSOCARDIOLIPIN ACYLTRANSFERASE 1"/>
    <property type="match status" value="1"/>
</dbReference>
<dbReference type="EMBL" id="PDLN01000008">
    <property type="protein sequence ID" value="RDW78461.1"/>
    <property type="molecule type" value="Genomic_DNA"/>
</dbReference>
<keyword evidence="8" id="KW-1185">Reference proteome</keyword>
<dbReference type="OrthoDB" id="189226at2759"/>
<keyword evidence="2" id="KW-0808">Transferase</keyword>
<dbReference type="AlphaFoldDB" id="A0A3D8RXC5"/>
<dbReference type="CDD" id="cd07990">
    <property type="entry name" value="LPLAT_LCLAT1-like"/>
    <property type="match status" value="1"/>
</dbReference>
<dbReference type="GO" id="GO:0005783">
    <property type="term" value="C:endoplasmic reticulum"/>
    <property type="evidence" value="ECO:0007669"/>
    <property type="project" value="TreeGrafter"/>
</dbReference>
<gene>
    <name evidence="7" type="ORF">BP5796_06313</name>
</gene>
<feature type="transmembrane region" description="Helical" evidence="5">
    <location>
        <begin position="44"/>
        <end position="64"/>
    </location>
</feature>
<evidence type="ECO:0000256" key="2">
    <source>
        <dbReference type="ARBA" id="ARBA00022679"/>
    </source>
</evidence>
<evidence type="ECO:0000259" key="6">
    <source>
        <dbReference type="SMART" id="SM00563"/>
    </source>
</evidence>
<reference evidence="7 8" key="1">
    <citation type="journal article" date="2018" name="IMA Fungus">
        <title>IMA Genome-F 9: Draft genome sequence of Annulohypoxylon stygium, Aspergillus mulundensis, Berkeleyomyces basicola (syn. Thielaviopsis basicola), Ceratocystis smalleyi, two Cercospora beticola strains, Coleophoma cylindrospora, Fusarium fracticaudum, Phialophora cf. hyalina, and Morchella septimelata.</title>
        <authorList>
            <person name="Wingfield B.D."/>
            <person name="Bills G.F."/>
            <person name="Dong Y."/>
            <person name="Huang W."/>
            <person name="Nel W.J."/>
            <person name="Swalarsk-Parry B.S."/>
            <person name="Vaghefi N."/>
            <person name="Wilken P.M."/>
            <person name="An Z."/>
            <person name="de Beer Z.W."/>
            <person name="De Vos L."/>
            <person name="Chen L."/>
            <person name="Duong T.A."/>
            <person name="Gao Y."/>
            <person name="Hammerbacher A."/>
            <person name="Kikkert J.R."/>
            <person name="Li Y."/>
            <person name="Li H."/>
            <person name="Li K."/>
            <person name="Li Q."/>
            <person name="Liu X."/>
            <person name="Ma X."/>
            <person name="Naidoo K."/>
            <person name="Pethybridge S.J."/>
            <person name="Sun J."/>
            <person name="Steenkamp E.T."/>
            <person name="van der Nest M.A."/>
            <person name="van Wyk S."/>
            <person name="Wingfield M.J."/>
            <person name="Xiong C."/>
            <person name="Yue Q."/>
            <person name="Zhang X."/>
        </authorList>
    </citation>
    <scope>NUCLEOTIDE SEQUENCE [LARGE SCALE GENOMIC DNA]</scope>
    <source>
        <strain evidence="7 8">BP5796</strain>
    </source>
</reference>
<dbReference type="InterPro" id="IPR032098">
    <property type="entry name" value="Acyltransf_C"/>
</dbReference>
<evidence type="ECO:0000256" key="4">
    <source>
        <dbReference type="SAM" id="MobiDB-lite"/>
    </source>
</evidence>
<feature type="domain" description="Phospholipid/glycerol acyltransferase" evidence="6">
    <location>
        <begin position="131"/>
        <end position="265"/>
    </location>
</feature>
<proteinExistence type="inferred from homology"/>
<dbReference type="GO" id="GO:0036149">
    <property type="term" value="P:phosphatidylinositol acyl-chain remodeling"/>
    <property type="evidence" value="ECO:0007669"/>
    <property type="project" value="TreeGrafter"/>
</dbReference>
<keyword evidence="5" id="KW-0812">Transmembrane</keyword>
<keyword evidence="3" id="KW-0012">Acyltransferase</keyword>
<sequence>MATKNLRQRKGATPDTNVNNEQKAVDEHPAGEVQHGKATQWLRLILFVTYFYGCCITIAVTQFLGSPLYLINRDYFYAYMALTKQSFGLVITVMTRWWSPTVVRISGDASVAGQMRKTADGRVEFSFPDRLVMIANHQIYTDWIYLWWSAYANSPQMHGHIYIILKESLKYVPVIGTAMMFYGFIFMSRKMAKDQARLAHRLGKLRQVHSGPMSGTKGLDPMWLLVFPEGTNISDNTKPRSDQWAEKIGVKPMRHLLLPRSTGTFFCLNELKDTVDYVYDCTVAYEGVPRGEFGQDYFTLTSSYLEGRPPKSVNMYWRRFSMVDIPLQDHDSFEVWLRERWYEKDDLMEQFLTTGRFPANEVAAGDEQAVPKGVLNGGFIETEVKPAHWWEIGNVFVVLGAWALVANIAAKFWNLVVYGNMSGYQY</sequence>
<dbReference type="SMART" id="SM00563">
    <property type="entry name" value="PlsC"/>
    <property type="match status" value="1"/>
</dbReference>
<accession>A0A3D8RXC5</accession>
<keyword evidence="5" id="KW-0472">Membrane</keyword>
<dbReference type="PANTHER" id="PTHR10983">
    <property type="entry name" value="1-ACYLGLYCEROL-3-PHOSPHATE ACYLTRANSFERASE-RELATED"/>
    <property type="match status" value="1"/>
</dbReference>
<evidence type="ECO:0000256" key="5">
    <source>
        <dbReference type="SAM" id="Phobius"/>
    </source>
</evidence>
<dbReference type="Pfam" id="PF16076">
    <property type="entry name" value="Acyltransf_C"/>
    <property type="match status" value="1"/>
</dbReference>